<protein>
    <recommendedName>
        <fullName evidence="3">Tetratricopeptide repeat protein</fullName>
    </recommendedName>
</protein>
<reference evidence="2" key="1">
    <citation type="journal article" date="2011" name="Proc. Natl. Acad. Sci. U.S.A.">
        <title>Genomic insights into the physiology and ecology of the marine filamentous cyanobacterium Lyngbya majuscula.</title>
        <authorList>
            <person name="Jones A.C."/>
            <person name="Monroe E.A."/>
            <person name="Podell S."/>
            <person name="Hess W.R."/>
            <person name="Klages S."/>
            <person name="Esquenazi E."/>
            <person name="Niessen S."/>
            <person name="Hoover H."/>
            <person name="Rothmann M."/>
            <person name="Lasken R.S."/>
            <person name="Yates J.R.III."/>
            <person name="Reinhardt R."/>
            <person name="Kube M."/>
            <person name="Burkart M.D."/>
            <person name="Allen E.E."/>
            <person name="Dorrestein P.C."/>
            <person name="Gerwick W.H."/>
            <person name="Gerwick L."/>
        </authorList>
    </citation>
    <scope>NUCLEOTIDE SEQUENCE [LARGE SCALE GENOMIC DNA]</scope>
    <source>
        <strain evidence="2">3L</strain>
    </source>
</reference>
<sequence>MSVYTPQADPINCLITSRNLGHLHFNQRNWQPAIDAYQQAITAVEISRSEAINDPNRQQMLAQAITVYQGASHLCKKEGKCRKCRKRGDFREGG</sequence>
<dbReference type="EMBL" id="GL890967">
    <property type="protein sequence ID" value="EGJ29748.1"/>
    <property type="molecule type" value="Genomic_DNA"/>
</dbReference>
<evidence type="ECO:0008006" key="3">
    <source>
        <dbReference type="Google" id="ProtNLM"/>
    </source>
</evidence>
<evidence type="ECO:0000313" key="1">
    <source>
        <dbReference type="EMBL" id="EGJ29748.1"/>
    </source>
</evidence>
<name>F4Y0F8_9CYAN</name>
<accession>F4Y0F8</accession>
<dbReference type="RefSeq" id="WP_008189158.1">
    <property type="nucleotide sequence ID" value="NZ_GL890967.1"/>
</dbReference>
<dbReference type="Gene3D" id="1.25.40.10">
    <property type="entry name" value="Tetratricopeptide repeat domain"/>
    <property type="match status" value="1"/>
</dbReference>
<dbReference type="Proteomes" id="UP000003959">
    <property type="component" value="Unassembled WGS sequence"/>
</dbReference>
<evidence type="ECO:0000313" key="2">
    <source>
        <dbReference type="Proteomes" id="UP000003959"/>
    </source>
</evidence>
<dbReference type="eggNOG" id="COG0457">
    <property type="taxonomic scope" value="Bacteria"/>
</dbReference>
<organism evidence="1 2">
    <name type="scientific">Moorena producens 3L</name>
    <dbReference type="NCBI Taxonomy" id="489825"/>
    <lineage>
        <taxon>Bacteria</taxon>
        <taxon>Bacillati</taxon>
        <taxon>Cyanobacteriota</taxon>
        <taxon>Cyanophyceae</taxon>
        <taxon>Coleofasciculales</taxon>
        <taxon>Coleofasciculaceae</taxon>
        <taxon>Moorena</taxon>
    </lineage>
</organism>
<keyword evidence="2" id="KW-1185">Reference proteome</keyword>
<dbReference type="InterPro" id="IPR011990">
    <property type="entry name" value="TPR-like_helical_dom_sf"/>
</dbReference>
<dbReference type="AlphaFoldDB" id="F4Y0F8"/>
<proteinExistence type="predicted"/>
<dbReference type="SUPFAM" id="SSF48452">
    <property type="entry name" value="TPR-like"/>
    <property type="match status" value="1"/>
</dbReference>
<gene>
    <name evidence="1" type="ORF">LYNGBM3L_60830</name>
</gene>
<dbReference type="HOGENOM" id="CLU_2382966_0_0_3"/>